<dbReference type="STRING" id="33036.HMPREF3200_00197"/>
<keyword evidence="1" id="KW-0808">Transferase</keyword>
<dbReference type="PANTHER" id="PTHR43584:SF8">
    <property type="entry name" value="N-ACETYLMURAMATE ALPHA-1-PHOSPHATE URIDYLYLTRANSFERASE"/>
    <property type="match status" value="1"/>
</dbReference>
<evidence type="ECO:0000313" key="5">
    <source>
        <dbReference type="Proteomes" id="UP000070383"/>
    </source>
</evidence>
<organism evidence="4 5">
    <name type="scientific">Anaerococcus tetradius</name>
    <dbReference type="NCBI Taxonomy" id="33036"/>
    <lineage>
        <taxon>Bacteria</taxon>
        <taxon>Bacillati</taxon>
        <taxon>Bacillota</taxon>
        <taxon>Tissierellia</taxon>
        <taxon>Tissierellales</taxon>
        <taxon>Peptoniphilaceae</taxon>
        <taxon>Anaerococcus</taxon>
    </lineage>
</organism>
<keyword evidence="2" id="KW-0548">Nucleotidyltransferase</keyword>
<dbReference type="Pfam" id="PF00483">
    <property type="entry name" value="NTP_transferase"/>
    <property type="match status" value="1"/>
</dbReference>
<dbReference type="Gene3D" id="3.90.550.10">
    <property type="entry name" value="Spore Coat Polysaccharide Biosynthesis Protein SpsA, Chain A"/>
    <property type="match status" value="1"/>
</dbReference>
<comment type="caution">
    <text evidence="4">The sequence shown here is derived from an EMBL/GenBank/DDBJ whole genome shotgun (WGS) entry which is preliminary data.</text>
</comment>
<sequence length="307" mass="34702">MMKTTLVVLAAGIGSRYGAGIKQLAKMDDNGYTIIDYSIFDAMKAGFSKVVFIIREEIEKDFREIIGSRIEKIIDVEYAYQDMTLPAGFISPKERNKPWGTVDAVLTCKGMVNEPFLIINADDYYGKEVFEDLHEFLVNHKEIEDGKLQIAMAGYKLRNTLSDNGAVTRGVSVGDEDNKLTTIIETHGIKLEDDGSLSSKENLSPDLLRLDALVSMNLWASYPKFISLCEKHLIGYLEKNKDDLANAEYVLPNMIAELINEDEACVTILPTDERWIGITYKEDLAPAKEAFKEMFEEKLYPKDIWNI</sequence>
<evidence type="ECO:0000256" key="2">
    <source>
        <dbReference type="ARBA" id="ARBA00022695"/>
    </source>
</evidence>
<dbReference type="EMBL" id="LRPM01000005">
    <property type="protein sequence ID" value="KWZ79139.1"/>
    <property type="molecule type" value="Genomic_DNA"/>
</dbReference>
<dbReference type="Proteomes" id="UP000070383">
    <property type="component" value="Unassembled WGS sequence"/>
</dbReference>
<dbReference type="InterPro" id="IPR029044">
    <property type="entry name" value="Nucleotide-diphossugar_trans"/>
</dbReference>
<feature type="domain" description="Nucleotidyl transferase" evidence="3">
    <location>
        <begin position="8"/>
        <end position="170"/>
    </location>
</feature>
<evidence type="ECO:0000313" key="4">
    <source>
        <dbReference type="EMBL" id="KWZ79139.1"/>
    </source>
</evidence>
<dbReference type="PANTHER" id="PTHR43584">
    <property type="entry name" value="NUCLEOTIDYL TRANSFERASE"/>
    <property type="match status" value="1"/>
</dbReference>
<name>A0A133KHT9_9FIRM</name>
<dbReference type="PATRIC" id="fig|33036.3.peg.200"/>
<keyword evidence="5" id="KW-1185">Reference proteome</keyword>
<dbReference type="SUPFAM" id="SSF53448">
    <property type="entry name" value="Nucleotide-diphospho-sugar transferases"/>
    <property type="match status" value="1"/>
</dbReference>
<accession>A0A133KHT9</accession>
<protein>
    <recommendedName>
        <fullName evidence="3">Nucleotidyl transferase domain-containing protein</fullName>
    </recommendedName>
</protein>
<evidence type="ECO:0000259" key="3">
    <source>
        <dbReference type="Pfam" id="PF00483"/>
    </source>
</evidence>
<evidence type="ECO:0000256" key="1">
    <source>
        <dbReference type="ARBA" id="ARBA00022679"/>
    </source>
</evidence>
<proteinExistence type="predicted"/>
<gene>
    <name evidence="4" type="ORF">HMPREF3200_00197</name>
</gene>
<dbReference type="GO" id="GO:0016779">
    <property type="term" value="F:nucleotidyltransferase activity"/>
    <property type="evidence" value="ECO:0007669"/>
    <property type="project" value="UniProtKB-KW"/>
</dbReference>
<dbReference type="InterPro" id="IPR005835">
    <property type="entry name" value="NTP_transferase_dom"/>
</dbReference>
<dbReference type="AlphaFoldDB" id="A0A133KHT9"/>
<dbReference type="InterPro" id="IPR050065">
    <property type="entry name" value="GlmU-like"/>
</dbReference>
<reference evidence="5" key="1">
    <citation type="submission" date="2016-01" db="EMBL/GenBank/DDBJ databases">
        <authorList>
            <person name="Mitreva M."/>
            <person name="Pepin K.H."/>
            <person name="Mihindukulasuriya K.A."/>
            <person name="Fulton R."/>
            <person name="Fronick C."/>
            <person name="O'Laughlin M."/>
            <person name="Miner T."/>
            <person name="Herter B."/>
            <person name="Rosa B.A."/>
            <person name="Cordes M."/>
            <person name="Tomlinson C."/>
            <person name="Wollam A."/>
            <person name="Palsikar V.B."/>
            <person name="Mardis E.R."/>
            <person name="Wilson R.K."/>
        </authorList>
    </citation>
    <scope>NUCLEOTIDE SEQUENCE [LARGE SCALE GENOMIC DNA]</scope>
    <source>
        <strain evidence="5">MJR8151</strain>
    </source>
</reference>